<feature type="transmembrane region" description="Helical" evidence="11">
    <location>
        <begin position="920"/>
        <end position="944"/>
    </location>
</feature>
<dbReference type="EMBL" id="ULHB01000023">
    <property type="protein sequence ID" value="SYW77075.1"/>
    <property type="molecule type" value="Genomic_DNA"/>
</dbReference>
<evidence type="ECO:0000256" key="3">
    <source>
        <dbReference type="ARBA" id="ARBA00022692"/>
    </source>
</evidence>
<dbReference type="SUPFAM" id="SSF90123">
    <property type="entry name" value="ABC transporter transmembrane region"/>
    <property type="match status" value="2"/>
</dbReference>
<dbReference type="GO" id="GO:0016020">
    <property type="term" value="C:membrane"/>
    <property type="evidence" value="ECO:0007669"/>
    <property type="project" value="UniProtKB-SubCell"/>
</dbReference>
<feature type="transmembrane region" description="Helical" evidence="11">
    <location>
        <begin position="173"/>
        <end position="196"/>
    </location>
</feature>
<feature type="region of interest" description="Disordered" evidence="10">
    <location>
        <begin position="717"/>
        <end position="754"/>
    </location>
</feature>
<dbReference type="Pfam" id="PF00664">
    <property type="entry name" value="ABC_membrane"/>
    <property type="match status" value="2"/>
</dbReference>
<dbReference type="CDD" id="cd23814">
    <property type="entry name" value="UEV_AKTIP"/>
    <property type="match status" value="1"/>
</dbReference>
<feature type="domain" description="ABC transporter" evidence="13">
    <location>
        <begin position="1682"/>
        <end position="1964"/>
    </location>
</feature>
<feature type="region of interest" description="Disordered" evidence="10">
    <location>
        <begin position="252"/>
        <end position="291"/>
    </location>
</feature>
<evidence type="ECO:0000256" key="5">
    <source>
        <dbReference type="ARBA" id="ARBA00022741"/>
    </source>
</evidence>
<feature type="transmembrane region" description="Helical" evidence="11">
    <location>
        <begin position="1404"/>
        <end position="1430"/>
    </location>
</feature>
<dbReference type="InterPro" id="IPR003439">
    <property type="entry name" value="ABC_transporter-like_ATP-bd"/>
</dbReference>
<feature type="transmembrane region" description="Helical" evidence="11">
    <location>
        <begin position="1615"/>
        <end position="1633"/>
    </location>
</feature>
<dbReference type="Gene3D" id="1.20.1560.10">
    <property type="entry name" value="ABC transporter type 1, transmembrane domain"/>
    <property type="match status" value="2"/>
</dbReference>
<feature type="domain" description="ABC transmembrane type-1" evidence="14">
    <location>
        <begin position="1370"/>
        <end position="1642"/>
    </location>
</feature>
<feature type="compositionally biased region" description="Basic and acidic residues" evidence="10">
    <location>
        <begin position="730"/>
        <end position="754"/>
    </location>
</feature>
<feature type="transmembrane region" description="Helical" evidence="11">
    <location>
        <begin position="355"/>
        <end position="374"/>
    </location>
</feature>
<keyword evidence="5" id="KW-0547">Nucleotide-binding</keyword>
<keyword evidence="3 11" id="KW-0812">Transmembrane</keyword>
<keyword evidence="7 11" id="KW-1133">Transmembrane helix</keyword>
<keyword evidence="6" id="KW-0067">ATP-binding</keyword>
<dbReference type="SMART" id="SM00382">
    <property type="entry name" value="AAA"/>
    <property type="match status" value="2"/>
</dbReference>
<gene>
    <name evidence="15" type="ORF">UBRO2_01698</name>
</gene>
<feature type="transmembrane region" description="Helical" evidence="11">
    <location>
        <begin position="795"/>
        <end position="815"/>
    </location>
</feature>
<organism evidence="15 16">
    <name type="scientific">Ustilago bromivora</name>
    <dbReference type="NCBI Taxonomy" id="307758"/>
    <lineage>
        <taxon>Eukaryota</taxon>
        <taxon>Fungi</taxon>
        <taxon>Dikarya</taxon>
        <taxon>Basidiomycota</taxon>
        <taxon>Ustilaginomycotina</taxon>
        <taxon>Ustilaginomycetes</taxon>
        <taxon>Ustilaginales</taxon>
        <taxon>Ustilaginaceae</taxon>
        <taxon>Ustilago</taxon>
    </lineage>
</organism>
<keyword evidence="8 11" id="KW-0472">Membrane</keyword>
<feature type="compositionally biased region" description="Low complexity" evidence="10">
    <location>
        <begin position="717"/>
        <end position="729"/>
    </location>
</feature>
<evidence type="ECO:0000313" key="16">
    <source>
        <dbReference type="Proteomes" id="UP000658997"/>
    </source>
</evidence>
<feature type="transmembrane region" description="Helical" evidence="11">
    <location>
        <begin position="1587"/>
        <end position="1608"/>
    </location>
</feature>
<evidence type="ECO:0000256" key="2">
    <source>
        <dbReference type="ARBA" id="ARBA00022448"/>
    </source>
</evidence>
<evidence type="ECO:0000256" key="7">
    <source>
        <dbReference type="ARBA" id="ARBA00022989"/>
    </source>
</evidence>
<dbReference type="PANTHER" id="PTHR24223">
    <property type="entry name" value="ATP-BINDING CASSETTE SUB-FAMILY C"/>
    <property type="match status" value="1"/>
</dbReference>
<dbReference type="CDD" id="cd18596">
    <property type="entry name" value="ABC_6TM_VMR1_D1_like"/>
    <property type="match status" value="1"/>
</dbReference>
<comment type="caution">
    <text evidence="15">The sequence shown here is derived from an EMBL/GenBank/DDBJ whole genome shotgun (WGS) entry which is preliminary data.</text>
</comment>
<dbReference type="SMART" id="SM00212">
    <property type="entry name" value="UBCc"/>
    <property type="match status" value="1"/>
</dbReference>
<dbReference type="PROSITE" id="PS00211">
    <property type="entry name" value="ABC_TRANSPORTER_1"/>
    <property type="match status" value="2"/>
</dbReference>
<feature type="region of interest" description="Disordered" evidence="10">
    <location>
        <begin position="1294"/>
        <end position="1324"/>
    </location>
</feature>
<feature type="compositionally biased region" description="Basic and acidic residues" evidence="10">
    <location>
        <begin position="263"/>
        <end position="272"/>
    </location>
</feature>
<dbReference type="PROSITE" id="PS50929">
    <property type="entry name" value="ABC_TM1F"/>
    <property type="match status" value="2"/>
</dbReference>
<evidence type="ECO:0000313" key="15">
    <source>
        <dbReference type="EMBL" id="SYW77075.1"/>
    </source>
</evidence>
<dbReference type="Gene3D" id="3.10.110.10">
    <property type="entry name" value="Ubiquitin Conjugating Enzyme"/>
    <property type="match status" value="1"/>
</dbReference>
<dbReference type="Gene3D" id="3.40.50.300">
    <property type="entry name" value="P-loop containing nucleotide triphosphate hydrolases"/>
    <property type="match status" value="2"/>
</dbReference>
<keyword evidence="2" id="KW-0813">Transport</keyword>
<evidence type="ECO:0000256" key="9">
    <source>
        <dbReference type="SAM" id="Coils"/>
    </source>
</evidence>
<feature type="transmembrane region" description="Helical" evidence="11">
    <location>
        <begin position="386"/>
        <end position="407"/>
    </location>
</feature>
<keyword evidence="4" id="KW-0677">Repeat</keyword>
<dbReference type="PROSITE" id="PS50893">
    <property type="entry name" value="ABC_TRANSPORTER_2"/>
    <property type="match status" value="2"/>
</dbReference>
<dbReference type="GO" id="GO:0140359">
    <property type="term" value="F:ABC-type transporter activity"/>
    <property type="evidence" value="ECO:0007669"/>
    <property type="project" value="InterPro"/>
</dbReference>
<evidence type="ECO:0000259" key="13">
    <source>
        <dbReference type="PROSITE" id="PS50893"/>
    </source>
</evidence>
<dbReference type="Pfam" id="PF00179">
    <property type="entry name" value="UQ_con"/>
    <property type="match status" value="1"/>
</dbReference>
<proteinExistence type="predicted"/>
<name>A0A8H8QJH5_9BASI</name>
<keyword evidence="16" id="KW-1185">Reference proteome</keyword>
<dbReference type="InterPro" id="IPR011527">
    <property type="entry name" value="ABC1_TM_dom"/>
</dbReference>
<dbReference type="Pfam" id="PF00005">
    <property type="entry name" value="ABC_tran"/>
    <property type="match status" value="2"/>
</dbReference>
<dbReference type="GO" id="GO:0005524">
    <property type="term" value="F:ATP binding"/>
    <property type="evidence" value="ECO:0007669"/>
    <property type="project" value="UniProtKB-KW"/>
</dbReference>
<feature type="transmembrane region" description="Helical" evidence="11">
    <location>
        <begin position="427"/>
        <end position="451"/>
    </location>
</feature>
<comment type="subcellular location">
    <subcellularLocation>
        <location evidence="1">Membrane</location>
        <topology evidence="1">Multi-pass membrane protein</topology>
    </subcellularLocation>
</comment>
<dbReference type="InterPro" id="IPR027417">
    <property type="entry name" value="P-loop_NTPase"/>
</dbReference>
<feature type="transmembrane region" description="Helical" evidence="11">
    <location>
        <begin position="1339"/>
        <end position="1361"/>
    </location>
</feature>
<dbReference type="InterPro" id="IPR003593">
    <property type="entry name" value="AAA+_ATPase"/>
</dbReference>
<accession>A0A8H8QJH5</accession>
<dbReference type="PROSITE" id="PS50127">
    <property type="entry name" value="UBC_2"/>
    <property type="match status" value="1"/>
</dbReference>
<dbReference type="InterPro" id="IPR016135">
    <property type="entry name" value="UBQ-conjugating_enzyme/RWD"/>
</dbReference>
<dbReference type="CDD" id="cd03244">
    <property type="entry name" value="ABCC_MRP_domain2"/>
    <property type="match status" value="1"/>
</dbReference>
<evidence type="ECO:0000256" key="8">
    <source>
        <dbReference type="ARBA" id="ARBA00023136"/>
    </source>
</evidence>
<dbReference type="Proteomes" id="UP000658997">
    <property type="component" value="Unassembled WGS sequence"/>
</dbReference>
<feature type="transmembrane region" description="Helical" evidence="11">
    <location>
        <begin position="876"/>
        <end position="900"/>
    </location>
</feature>
<evidence type="ECO:0000256" key="10">
    <source>
        <dbReference type="SAM" id="MobiDB-lite"/>
    </source>
</evidence>
<dbReference type="PANTHER" id="PTHR24223:SF415">
    <property type="entry name" value="FI20190P1"/>
    <property type="match status" value="1"/>
</dbReference>
<evidence type="ECO:0000259" key="14">
    <source>
        <dbReference type="PROSITE" id="PS50929"/>
    </source>
</evidence>
<protein>
    <submittedName>
        <fullName evidence="15">Related to multidrug resistance protein</fullName>
    </submittedName>
</protein>
<dbReference type="GO" id="GO:0016887">
    <property type="term" value="F:ATP hydrolysis activity"/>
    <property type="evidence" value="ECO:0007669"/>
    <property type="project" value="InterPro"/>
</dbReference>
<dbReference type="InterPro" id="IPR036640">
    <property type="entry name" value="ABC1_TM_sf"/>
</dbReference>
<dbReference type="FunFam" id="1.20.1560.10:FF:000013">
    <property type="entry name" value="ABC transporter C family member 2"/>
    <property type="match status" value="1"/>
</dbReference>
<dbReference type="InterPro" id="IPR000608">
    <property type="entry name" value="UBC"/>
</dbReference>
<feature type="transmembrane region" description="Helical" evidence="11">
    <location>
        <begin position="1482"/>
        <end position="1515"/>
    </location>
</feature>
<dbReference type="InterPro" id="IPR050173">
    <property type="entry name" value="ABC_transporter_C-like"/>
</dbReference>
<feature type="domain" description="ABC transmembrane type-1" evidence="14">
    <location>
        <begin position="571"/>
        <end position="945"/>
    </location>
</feature>
<feature type="domain" description="ABC transporter" evidence="13">
    <location>
        <begin position="1035"/>
        <end position="1266"/>
    </location>
</feature>
<evidence type="ECO:0000256" key="4">
    <source>
        <dbReference type="ARBA" id="ARBA00022737"/>
    </source>
</evidence>
<reference evidence="15" key="1">
    <citation type="submission" date="2018-08" db="EMBL/GenBank/DDBJ databases">
        <authorList>
            <person name="Guldener U."/>
        </authorList>
    </citation>
    <scope>NUCLEOTIDE SEQUENCE</scope>
    <source>
        <strain evidence="15">UB2</strain>
    </source>
</reference>
<evidence type="ECO:0000256" key="6">
    <source>
        <dbReference type="ARBA" id="ARBA00022840"/>
    </source>
</evidence>
<evidence type="ECO:0000256" key="11">
    <source>
        <dbReference type="SAM" id="Phobius"/>
    </source>
</evidence>
<dbReference type="FunFam" id="3.40.50.300:FF:000997">
    <property type="entry name" value="Multidrug resistance-associated protein 1"/>
    <property type="match status" value="1"/>
</dbReference>
<keyword evidence="9" id="KW-0175">Coiled coil</keyword>
<evidence type="ECO:0000259" key="12">
    <source>
        <dbReference type="PROSITE" id="PS50127"/>
    </source>
</evidence>
<feature type="transmembrane region" description="Helical" evidence="11">
    <location>
        <begin position="570"/>
        <end position="591"/>
    </location>
</feature>
<dbReference type="InterPro" id="IPR017871">
    <property type="entry name" value="ABC_transporter-like_CS"/>
</dbReference>
<feature type="domain" description="UBC core" evidence="12">
    <location>
        <begin position="1"/>
        <end position="162"/>
    </location>
</feature>
<feature type="coiled-coil region" evidence="9">
    <location>
        <begin position="522"/>
        <end position="554"/>
    </location>
</feature>
<dbReference type="SUPFAM" id="SSF52540">
    <property type="entry name" value="P-loop containing nucleoside triphosphate hydrolases"/>
    <property type="match status" value="2"/>
</dbReference>
<dbReference type="SUPFAM" id="SSF54495">
    <property type="entry name" value="UBC-like"/>
    <property type="match status" value="1"/>
</dbReference>
<feature type="transmembrane region" description="Helical" evidence="11">
    <location>
        <begin position="316"/>
        <end position="335"/>
    </location>
</feature>
<dbReference type="CDD" id="cd03250">
    <property type="entry name" value="ABCC_MRP_domain1"/>
    <property type="match status" value="1"/>
</dbReference>
<dbReference type="CDD" id="cd18604">
    <property type="entry name" value="ABC_6TM_VMR1_D2_like"/>
    <property type="match status" value="1"/>
</dbReference>
<sequence length="1986" mass="219156">MTTSQQLQLEFAQRDISFQYAQLCLSSNCPSGIYVQLDDDDTHLIFVQQGPFNGGVFRFDIVFPPTYPSATPQVFFPPTLLHPLVDPDTGRLLLSSRFRAAWKPRQDFVFHILHFVKSAFQEETLESLREGVVANPEVLRMFRTHRTLFNKLALQSVALSTAPSSLYDPSRHLSYWSTPLIFAAYLPVAVVLAVIVSQTSPRSPSSSPSFLARVFTPFVTPEDVQEYDRIEAEARENDKHVQASTSIVTDGANSRTQNGYGAVDDRSKDKTVVRTSASGDSARDSEISPLLPRRAGSGDDCDVAQCLARQPRAVQVGLSLINISHLLAWVAALVFDFLSSHSADRIGAEAGFQNALGLRLVAALQIVGWAYASSSSTFFPSPTPPYAILIFYGTQLAGSAVSAYHSLFSVPHAPLSPPHRSQLAPPIFSLVSMGLTLVGVALIMSLPLQVYDRNPQHDRNGYPPPLEDYCTLWQWVSFSWLNPIISLAQTRPLEESDVSQLSKLSKSQVLRTKMRRVQRIDTERYEHEKARTEAQTANATAEEREKALAKAEKKKPNILRQIIWINSRDLALDFILTIVSYTLAYASPFFLRQILGALQSREEEPVQVFGAAQHLSGVPAPSGFSAFTTALQGSMHSYVAPVTNIVTFDKYDAIDPGKKRAFLYAVFALLASVIKTQTDLQHLYFSRRAGVRIKSELTLAIYDKALRRKDISGSLQSTTSTADAQQATDETAKPHGKDETSDKKETKKMQDDKSSASVGKVVNLMSTDANSISMTVTAIYMAYSAPVELIIATTFLYKLLGWSAFVGAGPALILMPMQQRFTMMSFANNKELLKARDKRITVLNEVILSIRFIKFFAWERGWSERVLRARQAEIKWLVRGVWIMAGLFLSFALIPITFTVSAFTSYTLIQGKQLDVATGFTAISLFAMLRNPLNILPMVINMIFQAKVSMDRIDAFLHEDEVPDWVVKNRNVHTEQNAGKDDAEDRTIVLDGATLRWQGSKPVEKSTKAAKPSLLSKLKLWKKGAMKAPEQAASNEVQDDEEGNKPEPFQLTAIDFRPPRGKITLICGPTGSGKSSLLSGILGEMDLLDGTISLPKRPLSLLSGGVTYCSQTAWLETMSIRDNIVFGQYFDQERYDHVLECCCLKPDLKTFPDGDQTEIGENGVSLSGGQKARVALARAVYSRSPILLLDDVLAAVDSHTAKKLVDDCLCGDLLRGRTVVLVTHHVEAVLPHVAQVVMLEEGHIRASGTAGELKAEGLLSALVQDSFVKSPDSKGKEAAKDQLLEEEAKDAAVEAKVQSQAEGPTDGKADTANDGATSARGKLVQAEGKSTGEVKREIYVTYLSAFGWLPVFIVLFAIMWARSFDVLEKYWLSYWGNAYLRHPGDHDHIQHRLPNPKNNVVPYLGIYGFTSLFGYFGTILAVLVTGVYGITAGNKLFEKMLHTVVRSPTRFFDQTPTGRILNRFTKDVETVDSTLAGNIRQLVAFAGASILSFATMAVTVPSFVPLLVLFAYVYYRTAQAYISAARDLRRLESVTRSPIFQSFSEVLNGIATVRAYGAQERFLETLFRRLDATQSCYNLFWMANRWLMLRFDLLGALIVFGASVLALANGIDAGWAGIAITQAQTFVLAMYWLCRCWTGFEMDLNSVERMHEYLGLPQEPPAIIEGSRPPPNWPSKIDSKGIQVNGLVLKYAPDLDPVLRGVDFNIAAGEKVGLVGRTGSGKSTLALAFFRFVEYEQGSIVIDGIDISQVGLEDLRSRLTIIPQDPVLFSGTIRDNLDPFNERTDEECLLALRRVNLRTSPIQTAAPSVLPSRAASIHETSPEVNASSSSSTAVNSVVPAAHVSSMKLFTLDTKVSEGGSNFSQGQRQLISMARALLRSTSIIFMDEATASVDFETDTQIQRTLRAPLGADTRHKTTIITIAHRLKTIIDYDRILVMDKGVIAENGSPGELLQKKGTFSEMCKKTGEYEELELIARHAAEQRSALA</sequence>
<evidence type="ECO:0000256" key="1">
    <source>
        <dbReference type="ARBA" id="ARBA00004141"/>
    </source>
</evidence>